<dbReference type="KEGG" id="glj:GKIL_4359"/>
<keyword evidence="2" id="KW-1185">Reference proteome</keyword>
<dbReference type="AlphaFoldDB" id="U5QSB0"/>
<name>U5QSB0_GLOK1</name>
<reference evidence="1 2" key="1">
    <citation type="journal article" date="2013" name="PLoS ONE">
        <title>Cultivation and Complete Genome Sequencing of Gloeobacter kilaueensis sp. nov., from a Lava Cave in Kilauea Caldera, Hawai'i.</title>
        <authorList>
            <person name="Saw J.H."/>
            <person name="Schatz M."/>
            <person name="Brown M.V."/>
            <person name="Kunkel D.D."/>
            <person name="Foster J.S."/>
            <person name="Shick H."/>
            <person name="Christensen S."/>
            <person name="Hou S."/>
            <person name="Wan X."/>
            <person name="Donachie S.P."/>
        </authorList>
    </citation>
    <scope>NUCLEOTIDE SEQUENCE [LARGE SCALE GENOMIC DNA]</scope>
    <source>
        <strain evidence="2">JS</strain>
    </source>
</reference>
<sequence length="258" mass="28760">MLSTNAPRAVPEGPLLPSTAIQQLGPALVVAPHPDDETLGCGGAIALLRKANIPVEVLVVSDGTRSHPGSRRWPAPALRKLREAETREALGVLGVESDCITFLGLPDGAVPFEMDLEAFAWAVQRCRRYLDELTIEVRAIVLPWRRDPHADHRAAWNLLYRASGGFRSFERRLEYPIWLWEQGGAQHLPQPWEVGSWRLDIAAVIERKLAAIAAHRSQTSDLIDDDPDGFRLTPETLAFFERPWECYLEAPCSLNAPH</sequence>
<dbReference type="GO" id="GO:0016811">
    <property type="term" value="F:hydrolase activity, acting on carbon-nitrogen (but not peptide) bonds, in linear amides"/>
    <property type="evidence" value="ECO:0007669"/>
    <property type="project" value="TreeGrafter"/>
</dbReference>
<dbReference type="SUPFAM" id="SSF102588">
    <property type="entry name" value="LmbE-like"/>
    <property type="match status" value="1"/>
</dbReference>
<dbReference type="InterPro" id="IPR024078">
    <property type="entry name" value="LmbE-like_dom_sf"/>
</dbReference>
<dbReference type="OrthoDB" id="9790023at2"/>
<dbReference type="Pfam" id="PF02585">
    <property type="entry name" value="PIG-L"/>
    <property type="match status" value="1"/>
</dbReference>
<dbReference type="InterPro" id="IPR003737">
    <property type="entry name" value="GlcNAc_PI_deacetylase-related"/>
</dbReference>
<dbReference type="eggNOG" id="COG2120">
    <property type="taxonomic scope" value="Bacteria"/>
</dbReference>
<dbReference type="Proteomes" id="UP000017396">
    <property type="component" value="Chromosome"/>
</dbReference>
<gene>
    <name evidence="1" type="ORF">GKIL_4359</name>
</gene>
<dbReference type="Gene3D" id="3.40.50.10320">
    <property type="entry name" value="LmbE-like"/>
    <property type="match status" value="1"/>
</dbReference>
<evidence type="ECO:0000313" key="2">
    <source>
        <dbReference type="Proteomes" id="UP000017396"/>
    </source>
</evidence>
<dbReference type="PANTHER" id="PTHR12993:SF29">
    <property type="entry name" value="BLR3841 PROTEIN"/>
    <property type="match status" value="1"/>
</dbReference>
<proteinExistence type="predicted"/>
<dbReference type="STRING" id="1183438.GKIL_4359"/>
<dbReference type="HOGENOM" id="CLU_049311_0_1_3"/>
<dbReference type="PANTHER" id="PTHR12993">
    <property type="entry name" value="N-ACETYLGLUCOSAMINYL-PHOSPHATIDYLINOSITOL DE-N-ACETYLASE-RELATED"/>
    <property type="match status" value="1"/>
</dbReference>
<accession>U5QSB0</accession>
<organism evidence="1 2">
    <name type="scientific">Gloeobacter kilaueensis (strain ATCC BAA-2537 / CCAP 1431/1 / ULC 316 / JS1)</name>
    <dbReference type="NCBI Taxonomy" id="1183438"/>
    <lineage>
        <taxon>Bacteria</taxon>
        <taxon>Bacillati</taxon>
        <taxon>Cyanobacteriota</taxon>
        <taxon>Cyanophyceae</taxon>
        <taxon>Gloeobacterales</taxon>
        <taxon>Gloeobacteraceae</taxon>
        <taxon>Gloeobacter</taxon>
    </lineage>
</organism>
<protein>
    <submittedName>
        <fullName evidence="1">LmbE family protein</fullName>
    </submittedName>
</protein>
<evidence type="ECO:0000313" key="1">
    <source>
        <dbReference type="EMBL" id="AGY60605.1"/>
    </source>
</evidence>
<dbReference type="RefSeq" id="WP_023175978.1">
    <property type="nucleotide sequence ID" value="NC_022600.1"/>
</dbReference>
<dbReference type="EMBL" id="CP003587">
    <property type="protein sequence ID" value="AGY60605.1"/>
    <property type="molecule type" value="Genomic_DNA"/>
</dbReference>